<evidence type="ECO:0000313" key="2">
    <source>
        <dbReference type="EMBL" id="BBH53431.1"/>
    </source>
</evidence>
<accession>A0A4P2VKW5</accession>
<dbReference type="RefSeq" id="WP_130609242.1">
    <property type="nucleotide sequence ID" value="NZ_AP019368.1"/>
</dbReference>
<dbReference type="Pfam" id="PF13847">
    <property type="entry name" value="Methyltransf_31"/>
    <property type="match status" value="1"/>
</dbReference>
<reference evidence="2 3" key="1">
    <citation type="submission" date="2018-12" db="EMBL/GenBank/DDBJ databases">
        <title>Rubrispira sanarue gen. nov., sp., nov., a member of the order Silvanigrellales, isolated from a brackish lake in Hamamatsu Japan.</title>
        <authorList>
            <person name="Maejima Y."/>
            <person name="Iino T."/>
            <person name="Muraguchi Y."/>
            <person name="Fukuda K."/>
            <person name="Nojiri H."/>
            <person name="Ohkuma M."/>
            <person name="Moriuchi R."/>
            <person name="Dohra H."/>
            <person name="Kimbara K."/>
            <person name="Shintani M."/>
        </authorList>
    </citation>
    <scope>NUCLEOTIDE SEQUENCE [LARGE SCALE GENOMIC DNA]</scope>
    <source>
        <strain evidence="2 3">RF1110005</strain>
    </source>
</reference>
<gene>
    <name evidence="2" type="ORF">JCM31447_18740</name>
</gene>
<keyword evidence="3" id="KW-1185">Reference proteome</keyword>
<dbReference type="InterPro" id="IPR029063">
    <property type="entry name" value="SAM-dependent_MTases_sf"/>
</dbReference>
<proteinExistence type="predicted"/>
<name>A0A4P2VKW5_FLUSA</name>
<evidence type="ECO:0000259" key="1">
    <source>
        <dbReference type="Pfam" id="PF13847"/>
    </source>
</evidence>
<dbReference type="Gene3D" id="3.40.50.150">
    <property type="entry name" value="Vaccinia Virus protein VP39"/>
    <property type="match status" value="1"/>
</dbReference>
<sequence>MEFAIDQNNLEKDLDFALEKKWSAKAIPIACEFGEIKEIMSLYNDDKYSNYWSIRNILLGDSVNYPALSHFIYMRYGGDELARKTLEDLNTLDPNKSYRILNAGSGFGSDMIEQAKLLPKAKFCGIEYNKRYADLSAKIIQALGMEERIKIYYANLTDPDQIKEIHAKEGFFDGAYSNLVVLHIKNKASLYQSISNLLKARAIYRNEDYTRQEKTNLKFAEEKIGCQNLLTIEEMIQLAHSSGFSNSSFSCLTDYWQEFTLQRKNNYLENVLQRSKKKEMFFQDVAEFFSDHGGCGGVFKHLKK</sequence>
<dbReference type="SUPFAM" id="SSF53335">
    <property type="entry name" value="S-adenosyl-L-methionine-dependent methyltransferases"/>
    <property type="match status" value="1"/>
</dbReference>
<dbReference type="OrthoDB" id="7856199at2"/>
<protein>
    <recommendedName>
        <fullName evidence="1">Methyltransferase domain-containing protein</fullName>
    </recommendedName>
</protein>
<dbReference type="EMBL" id="AP019368">
    <property type="protein sequence ID" value="BBH53431.1"/>
    <property type="molecule type" value="Genomic_DNA"/>
</dbReference>
<dbReference type="Proteomes" id="UP000291236">
    <property type="component" value="Chromosome"/>
</dbReference>
<dbReference type="InterPro" id="IPR025714">
    <property type="entry name" value="Methyltranfer_dom"/>
</dbReference>
<dbReference type="KEGG" id="sbf:JCM31447_18740"/>
<evidence type="ECO:0000313" key="3">
    <source>
        <dbReference type="Proteomes" id="UP000291236"/>
    </source>
</evidence>
<dbReference type="AlphaFoldDB" id="A0A4P2VKW5"/>
<feature type="domain" description="Methyltransferase" evidence="1">
    <location>
        <begin position="95"/>
        <end position="213"/>
    </location>
</feature>
<organism evidence="2 3">
    <name type="scientific">Fluviispira sanaruensis</name>
    <dbReference type="NCBI Taxonomy" id="2493639"/>
    <lineage>
        <taxon>Bacteria</taxon>
        <taxon>Pseudomonadati</taxon>
        <taxon>Bdellovibrionota</taxon>
        <taxon>Oligoflexia</taxon>
        <taxon>Silvanigrellales</taxon>
        <taxon>Silvanigrellaceae</taxon>
        <taxon>Fluviispira</taxon>
    </lineage>
</organism>